<evidence type="ECO:0008006" key="4">
    <source>
        <dbReference type="Google" id="ProtNLM"/>
    </source>
</evidence>
<evidence type="ECO:0000256" key="1">
    <source>
        <dbReference type="SAM" id="Phobius"/>
    </source>
</evidence>
<reference evidence="2 3" key="1">
    <citation type="journal article" date="2018" name="Appl. Environ. Microbiol.">
        <title>Antimicrobial susceptibility testing and tentative epidemiological cut-off values of five Bacillus species relevant for use as animal feed additives or for plant protection.</title>
        <authorList>
            <person name="Agerso Y."/>
            <person name="Stuer-Lauridsen B."/>
            <person name="Bjerre K."/>
            <person name="Jensen M.G."/>
            <person name="Johansen E."/>
            <person name="Bennedsen M."/>
            <person name="Brockmann E."/>
            <person name="Nielsen B."/>
        </authorList>
    </citation>
    <scope>NUCLEOTIDE SEQUENCE [LARGE SCALE GENOMIC DNA]</scope>
    <source>
        <strain evidence="2 3">CHCC20162</strain>
    </source>
</reference>
<feature type="transmembrane region" description="Helical" evidence="1">
    <location>
        <begin position="95"/>
        <end position="116"/>
    </location>
</feature>
<proteinExistence type="predicted"/>
<gene>
    <name evidence="2" type="ORF">C3744_12740</name>
</gene>
<keyword evidence="1" id="KW-0812">Transmembrane</keyword>
<organism evidence="2 3">
    <name type="scientific">Priestia megaterium</name>
    <name type="common">Bacillus megaterium</name>
    <dbReference type="NCBI Taxonomy" id="1404"/>
    <lineage>
        <taxon>Bacteria</taxon>
        <taxon>Bacillati</taxon>
        <taxon>Bacillota</taxon>
        <taxon>Bacilli</taxon>
        <taxon>Bacillales</taxon>
        <taxon>Bacillaceae</taxon>
        <taxon>Priestia</taxon>
    </lineage>
</organism>
<dbReference type="Pfam" id="PF13789">
    <property type="entry name" value="DUF4181"/>
    <property type="match status" value="1"/>
</dbReference>
<evidence type="ECO:0000313" key="2">
    <source>
        <dbReference type="EMBL" id="RDZ14901.1"/>
    </source>
</evidence>
<dbReference type="InterPro" id="IPR025441">
    <property type="entry name" value="DUF4181"/>
</dbReference>
<dbReference type="RefSeq" id="WP_116074700.1">
    <property type="nucleotide sequence ID" value="NZ_PQWM01000009.1"/>
</dbReference>
<sequence length="117" mass="13736">MYILIMLVAAAFLVDFILRKVLDIPRSKFWGKYEYESLALERWDKYVMVAFVLFLVLDMIFMFVEPYIVSCLFLVAAILLKGIDEWKYKQETKEYVTSFVQMGFFLTAFVLLASGIV</sequence>
<name>A0A3D8X398_PRIMG</name>
<dbReference type="Proteomes" id="UP000256519">
    <property type="component" value="Unassembled WGS sequence"/>
</dbReference>
<dbReference type="EMBL" id="PQWM01000009">
    <property type="protein sequence ID" value="RDZ14901.1"/>
    <property type="molecule type" value="Genomic_DNA"/>
</dbReference>
<evidence type="ECO:0000313" key="3">
    <source>
        <dbReference type="Proteomes" id="UP000256519"/>
    </source>
</evidence>
<feature type="transmembrane region" description="Helical" evidence="1">
    <location>
        <begin position="67"/>
        <end position="83"/>
    </location>
</feature>
<accession>A0A3D8X398</accession>
<comment type="caution">
    <text evidence="2">The sequence shown here is derived from an EMBL/GenBank/DDBJ whole genome shotgun (WGS) entry which is preliminary data.</text>
</comment>
<protein>
    <recommendedName>
        <fullName evidence="4">DUF4181 domain-containing protein</fullName>
    </recommendedName>
</protein>
<keyword evidence="1" id="KW-0472">Membrane</keyword>
<dbReference type="AlphaFoldDB" id="A0A3D8X398"/>
<keyword evidence="1" id="KW-1133">Transmembrane helix</keyword>